<feature type="transmembrane region" description="Helical" evidence="1">
    <location>
        <begin position="89"/>
        <end position="108"/>
    </location>
</feature>
<gene>
    <name evidence="2" type="ORF">SAMN02745229_02021</name>
</gene>
<proteinExistence type="predicted"/>
<dbReference type="GeneID" id="89508193"/>
<protein>
    <recommendedName>
        <fullName evidence="4">CvpA family protein</fullName>
    </recommendedName>
</protein>
<dbReference type="EMBL" id="FQXK01000016">
    <property type="protein sequence ID" value="SHI20212.1"/>
    <property type="molecule type" value="Genomic_DNA"/>
</dbReference>
<keyword evidence="1" id="KW-0812">Transmembrane</keyword>
<evidence type="ECO:0000256" key="1">
    <source>
        <dbReference type="SAM" id="Phobius"/>
    </source>
</evidence>
<sequence length="570" mass="63422">MNKHIKSGIATMFFIPLWYYKTTPALNIHSEGLWFFAISVAMFYGTIEMFGISKEQGRRPKERSLRVISTGSSKDNQSMTLIKYMFKSIGFRVALGIFASMFILSFFAEGEIFHSKKYSELITVTEADVSEIPSAEGTSSIALMDTKSATKLGDREIGALSNVVSQYDVAGYTQIDFQGCPIKTAPLKYADFFKWLKNKDTGIPGYVTVDPVNMDAEYVALDEGMKYVPSACFSQNLKRHVRFTYPTTIFSNGHFEIDEEGTPWYVYSVYEQQFGLFDGKQVTGCILVNPFNGETQKLSLDEIPTWVDVVFKGDLICKQYNYYAQLNGGYWNSKFGQVGCKKITESSDSDSVSDYGYVAKDGDIWIYTGVTSVNSDSSNIGFILSNERTEETLFIPCTGADEFSAMAAAEGEVQEKGYVASFPSLILVDNNPTYIMVLKDNAGLVKMYAAVNVEQYNLVATATTQEDCIANYKALLNGTLSVEEANTENTASTAIPETKPISKDLSDAPTKQITIIKIETIVESGNTYIYIVDENNKIYKALYVDVIDMLLVNVGDTITIKTDGEYFVIE</sequence>
<evidence type="ECO:0000313" key="2">
    <source>
        <dbReference type="EMBL" id="SHI20212.1"/>
    </source>
</evidence>
<organism evidence="2 3">
    <name type="scientific">Butyrivibrio fibrisolvens DSM 3071</name>
    <dbReference type="NCBI Taxonomy" id="1121131"/>
    <lineage>
        <taxon>Bacteria</taxon>
        <taxon>Bacillati</taxon>
        <taxon>Bacillota</taxon>
        <taxon>Clostridia</taxon>
        <taxon>Lachnospirales</taxon>
        <taxon>Lachnospiraceae</taxon>
        <taxon>Butyrivibrio</taxon>
    </lineage>
</organism>
<keyword evidence="1" id="KW-0472">Membrane</keyword>
<name>A0A1M5Z7I7_BUTFI</name>
<dbReference type="OrthoDB" id="3169575at2"/>
<evidence type="ECO:0008006" key="4">
    <source>
        <dbReference type="Google" id="ProtNLM"/>
    </source>
</evidence>
<dbReference type="AlphaFoldDB" id="A0A1M5Z7I7"/>
<feature type="transmembrane region" description="Helical" evidence="1">
    <location>
        <begin position="33"/>
        <end position="53"/>
    </location>
</feature>
<reference evidence="3" key="1">
    <citation type="submission" date="2016-11" db="EMBL/GenBank/DDBJ databases">
        <authorList>
            <person name="Varghese N."/>
            <person name="Submissions S."/>
        </authorList>
    </citation>
    <scope>NUCLEOTIDE SEQUENCE [LARGE SCALE GENOMIC DNA]</scope>
    <source>
        <strain evidence="3">DSM 3071</strain>
    </source>
</reference>
<accession>A0A1M5Z7I7</accession>
<keyword evidence="3" id="KW-1185">Reference proteome</keyword>
<keyword evidence="1" id="KW-1133">Transmembrane helix</keyword>
<evidence type="ECO:0000313" key="3">
    <source>
        <dbReference type="Proteomes" id="UP000184278"/>
    </source>
</evidence>
<dbReference type="Proteomes" id="UP000184278">
    <property type="component" value="Unassembled WGS sequence"/>
</dbReference>
<dbReference type="RefSeq" id="WP_073387452.1">
    <property type="nucleotide sequence ID" value="NZ_FQXK01000016.1"/>
</dbReference>